<evidence type="ECO:0000313" key="10">
    <source>
        <dbReference type="EMBL" id="MWB99445.1"/>
    </source>
</evidence>
<name>A0A6I4P3L9_9MICO</name>
<dbReference type="RefSeq" id="WP_160425694.1">
    <property type="nucleotide sequence ID" value="NZ_WSTA01000061.1"/>
</dbReference>
<evidence type="ECO:0000256" key="1">
    <source>
        <dbReference type="ARBA" id="ARBA00001974"/>
    </source>
</evidence>
<protein>
    <submittedName>
        <fullName evidence="10">Acyl-CoA dehydrogenase</fullName>
    </submittedName>
</protein>
<dbReference type="FunFam" id="1.20.140.10:FF:000001">
    <property type="entry name" value="Acyl-CoA dehydrogenase"/>
    <property type="match status" value="1"/>
</dbReference>
<dbReference type="InterPro" id="IPR037069">
    <property type="entry name" value="AcylCoA_DH/ox_N_sf"/>
</dbReference>
<dbReference type="SUPFAM" id="SSF56645">
    <property type="entry name" value="Acyl-CoA dehydrogenase NM domain-like"/>
    <property type="match status" value="1"/>
</dbReference>
<dbReference type="PANTHER" id="PTHR43884">
    <property type="entry name" value="ACYL-COA DEHYDROGENASE"/>
    <property type="match status" value="1"/>
</dbReference>
<dbReference type="InterPro" id="IPR009075">
    <property type="entry name" value="AcylCo_DH/oxidase_C"/>
</dbReference>
<comment type="caution">
    <text evidence="10">The sequence shown here is derived from an EMBL/GenBank/DDBJ whole genome shotgun (WGS) entry which is preliminary data.</text>
</comment>
<keyword evidence="3 6" id="KW-0285">Flavoprotein</keyword>
<dbReference type="Gene3D" id="1.10.540.10">
    <property type="entry name" value="Acyl-CoA dehydrogenase/oxidase, N-terminal domain"/>
    <property type="match status" value="1"/>
</dbReference>
<dbReference type="Gene3D" id="1.20.140.10">
    <property type="entry name" value="Butyryl-CoA Dehydrogenase, subunit A, domain 3"/>
    <property type="match status" value="1"/>
</dbReference>
<feature type="domain" description="Acyl-CoA oxidase/dehydrogenase middle" evidence="8">
    <location>
        <begin position="135"/>
        <end position="229"/>
    </location>
</feature>
<proteinExistence type="inferred from homology"/>
<dbReference type="GO" id="GO:0050660">
    <property type="term" value="F:flavin adenine dinucleotide binding"/>
    <property type="evidence" value="ECO:0007669"/>
    <property type="project" value="InterPro"/>
</dbReference>
<dbReference type="FunFam" id="2.40.110.10:FF:000002">
    <property type="entry name" value="Acyl-CoA dehydrogenase fadE12"/>
    <property type="match status" value="1"/>
</dbReference>
<feature type="domain" description="Acyl-CoA dehydrogenase/oxidase N-terminal" evidence="9">
    <location>
        <begin position="18"/>
        <end position="131"/>
    </location>
</feature>
<dbReference type="EMBL" id="WSTA01000061">
    <property type="protein sequence ID" value="MWB99445.1"/>
    <property type="molecule type" value="Genomic_DNA"/>
</dbReference>
<dbReference type="InterPro" id="IPR009100">
    <property type="entry name" value="AcylCoA_DH/oxidase_NM_dom_sf"/>
</dbReference>
<organism evidence="10 11">
    <name type="scientific">Agromyces seonyuensis</name>
    <dbReference type="NCBI Taxonomy" id="2662446"/>
    <lineage>
        <taxon>Bacteria</taxon>
        <taxon>Bacillati</taxon>
        <taxon>Actinomycetota</taxon>
        <taxon>Actinomycetes</taxon>
        <taxon>Micrococcales</taxon>
        <taxon>Microbacteriaceae</taxon>
        <taxon>Agromyces</taxon>
    </lineage>
</organism>
<dbReference type="Pfam" id="PF02771">
    <property type="entry name" value="Acyl-CoA_dh_N"/>
    <property type="match status" value="1"/>
</dbReference>
<dbReference type="Gene3D" id="2.40.110.10">
    <property type="entry name" value="Butyryl-CoA Dehydrogenase, subunit A, domain 2"/>
    <property type="match status" value="1"/>
</dbReference>
<dbReference type="Pfam" id="PF00441">
    <property type="entry name" value="Acyl-CoA_dh_1"/>
    <property type="match status" value="1"/>
</dbReference>
<accession>A0A6I4P3L9</accession>
<evidence type="ECO:0000259" key="7">
    <source>
        <dbReference type="Pfam" id="PF00441"/>
    </source>
</evidence>
<evidence type="ECO:0000313" key="11">
    <source>
        <dbReference type="Proteomes" id="UP000438182"/>
    </source>
</evidence>
<feature type="domain" description="Acyl-CoA dehydrogenase/oxidase C-terminal" evidence="7">
    <location>
        <begin position="241"/>
        <end position="389"/>
    </location>
</feature>
<dbReference type="InterPro" id="IPR006089">
    <property type="entry name" value="Acyl-CoA_DH_CS"/>
</dbReference>
<comment type="cofactor">
    <cofactor evidence="1 6">
        <name>FAD</name>
        <dbReference type="ChEBI" id="CHEBI:57692"/>
    </cofactor>
</comment>
<keyword evidence="11" id="KW-1185">Reference proteome</keyword>
<dbReference type="InterPro" id="IPR046373">
    <property type="entry name" value="Acyl-CoA_Oxase/DH_mid-dom_sf"/>
</dbReference>
<sequence length="391" mass="42556">MTNTQTVANDRVRTVYEEEHEQFRELVQDFVERYAAPNAERWDAEGKVDRELFVQAAEAGILGFTIPEEFGGGGADDFRFNAVMGEELARNPISSGMAGIALSNDIVIPYFLELTNDEQQQRWLPGIAAGELITAVAMTEPGTGSDLAGIRTSAVRDGDDYVVNGSKIFISNGQNADLVVTAVRTSADPHRGLSLLVIPAASPGFTRGRNLEKIGLHAQDTSELVFDNVRVPAANLLGEEGQGFLGLMRNLPQERLSIAAAAVAASEGVIERAIAYVTERQAFGKPIGSFQNTRFELAELHTGVAVSRAYIDQAILRHSAGELSAEDAAAAKFWTTEQLVNVVNRCLQLYGGYGYMREYRIARDYEDARITTIYGGTTEIMKEIVGRSLGL</sequence>
<dbReference type="Proteomes" id="UP000438182">
    <property type="component" value="Unassembled WGS sequence"/>
</dbReference>
<evidence type="ECO:0000259" key="9">
    <source>
        <dbReference type="Pfam" id="PF02771"/>
    </source>
</evidence>
<dbReference type="AlphaFoldDB" id="A0A6I4P3L9"/>
<evidence type="ECO:0000256" key="2">
    <source>
        <dbReference type="ARBA" id="ARBA00009347"/>
    </source>
</evidence>
<gene>
    <name evidence="10" type="ORF">GB864_12915</name>
</gene>
<evidence type="ECO:0000256" key="6">
    <source>
        <dbReference type="RuleBase" id="RU362125"/>
    </source>
</evidence>
<dbReference type="InterPro" id="IPR036250">
    <property type="entry name" value="AcylCo_DH-like_C"/>
</dbReference>
<dbReference type="InterPro" id="IPR013786">
    <property type="entry name" value="AcylCoA_DH/ox_N"/>
</dbReference>
<dbReference type="GO" id="GO:0003995">
    <property type="term" value="F:acyl-CoA dehydrogenase activity"/>
    <property type="evidence" value="ECO:0007669"/>
    <property type="project" value="InterPro"/>
</dbReference>
<dbReference type="InterPro" id="IPR006091">
    <property type="entry name" value="Acyl-CoA_Oxase/DH_mid-dom"/>
</dbReference>
<comment type="similarity">
    <text evidence="2 6">Belongs to the acyl-CoA dehydrogenase family.</text>
</comment>
<keyword evidence="4 6" id="KW-0274">FAD</keyword>
<keyword evidence="5 6" id="KW-0560">Oxidoreductase</keyword>
<dbReference type="Pfam" id="PF02770">
    <property type="entry name" value="Acyl-CoA_dh_M"/>
    <property type="match status" value="1"/>
</dbReference>
<evidence type="ECO:0000259" key="8">
    <source>
        <dbReference type="Pfam" id="PF02770"/>
    </source>
</evidence>
<evidence type="ECO:0000256" key="4">
    <source>
        <dbReference type="ARBA" id="ARBA00022827"/>
    </source>
</evidence>
<dbReference type="SUPFAM" id="SSF47203">
    <property type="entry name" value="Acyl-CoA dehydrogenase C-terminal domain-like"/>
    <property type="match status" value="1"/>
</dbReference>
<reference evidence="10 11" key="1">
    <citation type="submission" date="2019-12" db="EMBL/GenBank/DDBJ databases">
        <authorList>
            <person name="Kim Y.S."/>
        </authorList>
    </citation>
    <scope>NUCLEOTIDE SEQUENCE [LARGE SCALE GENOMIC DNA]</scope>
    <source>
        <strain evidence="10 11">MMS17-SY077</strain>
    </source>
</reference>
<dbReference type="PROSITE" id="PS00073">
    <property type="entry name" value="ACYL_COA_DH_2"/>
    <property type="match status" value="1"/>
</dbReference>
<evidence type="ECO:0000256" key="5">
    <source>
        <dbReference type="ARBA" id="ARBA00023002"/>
    </source>
</evidence>
<evidence type="ECO:0000256" key="3">
    <source>
        <dbReference type="ARBA" id="ARBA00022630"/>
    </source>
</evidence>
<dbReference type="PANTHER" id="PTHR43884:SF12">
    <property type="entry name" value="ISOVALERYL-COA DEHYDROGENASE, MITOCHONDRIAL-RELATED"/>
    <property type="match status" value="1"/>
</dbReference>